<evidence type="ECO:0000313" key="2">
    <source>
        <dbReference type="EMBL" id="AOW14359.1"/>
    </source>
</evidence>
<dbReference type="AlphaFoldDB" id="A0A162PBY4"/>
<evidence type="ECO:0000313" key="5">
    <source>
        <dbReference type="Proteomes" id="UP000185680"/>
    </source>
</evidence>
<accession>A0A162PBY4</accession>
<keyword evidence="1" id="KW-0812">Transmembrane</keyword>
<dbReference type="RefSeq" id="WP_066085807.1">
    <property type="nucleotide sequence ID" value="NZ_CP017476.1"/>
</dbReference>
<dbReference type="EMBL" id="CP017476">
    <property type="protein sequence ID" value="AOW14359.1"/>
    <property type="molecule type" value="Genomic_DNA"/>
</dbReference>
<protein>
    <submittedName>
        <fullName evidence="2">Uncharacterized protein</fullName>
    </submittedName>
</protein>
<evidence type="ECO:0000313" key="4">
    <source>
        <dbReference type="Proteomes" id="UP000185657"/>
    </source>
</evidence>
<dbReference type="OrthoDB" id="1675191at2"/>
<gene>
    <name evidence="2" type="ORF">LPB072_17465</name>
    <name evidence="3" type="ORF">LPB72_03570</name>
</gene>
<evidence type="ECO:0000256" key="1">
    <source>
        <dbReference type="SAM" id="Phobius"/>
    </source>
</evidence>
<sequence>MKNDNPDTFPEAEQTRWQETVAEDVFLPTVRVQLNWSDVEAAVAQGAIVPQQAHALWAAWAMPGSETRLSASSPEASRSGDYVAPSTLESDWGARRPMPVIEKQSPLPVVVGFVTGALVVLAAVALYSLF</sequence>
<name>A0A162PBY4_9BURK</name>
<feature type="transmembrane region" description="Helical" evidence="1">
    <location>
        <begin position="105"/>
        <end position="129"/>
    </location>
</feature>
<dbReference type="KEGG" id="hyl:LPB072_17465"/>
<organism evidence="2 5">
    <name type="scientific">Hydrogenophaga crassostreae</name>
    <dbReference type="NCBI Taxonomy" id="1763535"/>
    <lineage>
        <taxon>Bacteria</taxon>
        <taxon>Pseudomonadati</taxon>
        <taxon>Pseudomonadota</taxon>
        <taxon>Betaproteobacteria</taxon>
        <taxon>Burkholderiales</taxon>
        <taxon>Comamonadaceae</taxon>
        <taxon>Hydrogenophaga</taxon>
    </lineage>
</organism>
<reference evidence="3 4" key="1">
    <citation type="submission" date="2016-02" db="EMBL/GenBank/DDBJ databases">
        <title>Draft genome sequence of Hydrogenophaga sp. LPB0072.</title>
        <authorList>
            <person name="Shin S.-K."/>
            <person name="Yi H."/>
        </authorList>
    </citation>
    <scope>NUCLEOTIDE SEQUENCE [LARGE SCALE GENOMIC DNA]</scope>
    <source>
        <strain evidence="3 4">LPB0072</strain>
    </source>
</reference>
<keyword evidence="1" id="KW-1133">Transmembrane helix</keyword>
<proteinExistence type="predicted"/>
<dbReference type="Proteomes" id="UP000185680">
    <property type="component" value="Chromosome"/>
</dbReference>
<keyword evidence="1" id="KW-0472">Membrane</keyword>
<evidence type="ECO:0000313" key="3">
    <source>
        <dbReference type="EMBL" id="OAD43618.1"/>
    </source>
</evidence>
<keyword evidence="4" id="KW-1185">Reference proteome</keyword>
<dbReference type="EMBL" id="LVWD01000003">
    <property type="protein sequence ID" value="OAD43618.1"/>
    <property type="molecule type" value="Genomic_DNA"/>
</dbReference>
<dbReference type="Proteomes" id="UP000185657">
    <property type="component" value="Unassembled WGS sequence"/>
</dbReference>
<reference evidence="2 5" key="2">
    <citation type="submission" date="2016-10" db="EMBL/GenBank/DDBJ databases">
        <title>Hydorgenophaga sp. LPB0072 isolated from gastropod.</title>
        <authorList>
            <person name="Kim E."/>
            <person name="Yi H."/>
        </authorList>
    </citation>
    <scope>NUCLEOTIDE SEQUENCE [LARGE SCALE GENOMIC DNA]</scope>
    <source>
        <strain evidence="2 5">LPB0072</strain>
    </source>
</reference>